<name>A0A3L7K0S3_9BACI</name>
<feature type="transmembrane region" description="Helical" evidence="1">
    <location>
        <begin position="42"/>
        <end position="59"/>
    </location>
</feature>
<dbReference type="OrthoDB" id="2428268at2"/>
<keyword evidence="3" id="KW-1185">Reference proteome</keyword>
<reference evidence="2 3" key="1">
    <citation type="submission" date="2018-10" db="EMBL/GenBank/DDBJ databases">
        <title>Falsibacillus sp. genome draft.</title>
        <authorList>
            <person name="Shi S."/>
        </authorList>
    </citation>
    <scope>NUCLEOTIDE SEQUENCE [LARGE SCALE GENOMIC DNA]</scope>
    <source>
        <strain evidence="2 3">GY 10110</strain>
    </source>
</reference>
<evidence type="ECO:0000313" key="2">
    <source>
        <dbReference type="EMBL" id="RLQ94242.1"/>
    </source>
</evidence>
<keyword evidence="1" id="KW-0812">Transmembrane</keyword>
<organism evidence="2 3">
    <name type="scientific">Falsibacillus albus</name>
    <dbReference type="NCBI Taxonomy" id="2478915"/>
    <lineage>
        <taxon>Bacteria</taxon>
        <taxon>Bacillati</taxon>
        <taxon>Bacillota</taxon>
        <taxon>Bacilli</taxon>
        <taxon>Bacillales</taxon>
        <taxon>Bacillaceae</taxon>
        <taxon>Falsibacillus</taxon>
    </lineage>
</organism>
<dbReference type="RefSeq" id="WP_121681333.1">
    <property type="nucleotide sequence ID" value="NZ_RCVZ01000010.1"/>
</dbReference>
<protein>
    <submittedName>
        <fullName evidence="2">Uncharacterized protein</fullName>
    </submittedName>
</protein>
<evidence type="ECO:0000313" key="3">
    <source>
        <dbReference type="Proteomes" id="UP000276770"/>
    </source>
</evidence>
<accession>A0A3L7K0S3</accession>
<comment type="caution">
    <text evidence="2">The sequence shown here is derived from an EMBL/GenBank/DDBJ whole genome shotgun (WGS) entry which is preliminary data.</text>
</comment>
<keyword evidence="1" id="KW-0472">Membrane</keyword>
<dbReference type="AlphaFoldDB" id="A0A3L7K0S3"/>
<evidence type="ECO:0000256" key="1">
    <source>
        <dbReference type="SAM" id="Phobius"/>
    </source>
</evidence>
<feature type="transmembrane region" description="Helical" evidence="1">
    <location>
        <begin position="12"/>
        <end position="30"/>
    </location>
</feature>
<sequence length="98" mass="10949">MTRAFLELLRIIAIIIIFGGGSLILISKLYEFLGVSLAAPEGGWLLESAILICIFVLYRNRLQFSGFYRRKEHKKLSGKLSLALLLITLLLFVAAPIV</sequence>
<dbReference type="EMBL" id="RCVZ01000010">
    <property type="protein sequence ID" value="RLQ94242.1"/>
    <property type="molecule type" value="Genomic_DNA"/>
</dbReference>
<keyword evidence="1" id="KW-1133">Transmembrane helix</keyword>
<dbReference type="Proteomes" id="UP000276770">
    <property type="component" value="Unassembled WGS sequence"/>
</dbReference>
<feature type="transmembrane region" description="Helical" evidence="1">
    <location>
        <begin position="80"/>
        <end position="97"/>
    </location>
</feature>
<gene>
    <name evidence="2" type="ORF">D9X91_14345</name>
</gene>
<proteinExistence type="predicted"/>